<protein>
    <submittedName>
        <fullName evidence="2">Uncharacterized protein</fullName>
    </submittedName>
</protein>
<evidence type="ECO:0000256" key="1">
    <source>
        <dbReference type="SAM" id="Phobius"/>
    </source>
</evidence>
<dbReference type="Proteomes" id="UP000198437">
    <property type="component" value="Unassembled WGS sequence"/>
</dbReference>
<dbReference type="AlphaFoldDB" id="A0A854PK55"/>
<evidence type="ECO:0000313" key="2">
    <source>
        <dbReference type="EMBL" id="OXC22986.1"/>
    </source>
</evidence>
<feature type="transmembrane region" description="Helical" evidence="1">
    <location>
        <begin position="12"/>
        <end position="31"/>
    </location>
</feature>
<proteinExistence type="predicted"/>
<feature type="transmembrane region" description="Helical" evidence="1">
    <location>
        <begin position="43"/>
        <end position="66"/>
    </location>
</feature>
<comment type="caution">
    <text evidence="2">The sequence shown here is derived from an EMBL/GenBank/DDBJ whole genome shotgun (WGS) entry which is preliminary data.</text>
</comment>
<keyword evidence="1" id="KW-1133">Transmembrane helix</keyword>
<dbReference type="RefSeq" id="WP_089147494.1">
    <property type="nucleotide sequence ID" value="NZ_LYQW01000017.1"/>
</dbReference>
<sequence>MDKEKVKEAFSIFISSIVVFFVFLPIINWVLNLLNIKPPDEFIKLFQALLIALFNQFVLFIINKLVAKINCSFKNKNKELITEKIVKLDKSNVGRTSLTLVLSVVYIKFTKFILQKLDTKIILKVSPHIAQLELENGFIESNKLIKKIKNDVQIDFINLYEPSNNSQDVAINFIYQSFNEGNTEIQIKLVGKHPFIINQLCKVDVKDICIKNKR</sequence>
<dbReference type="EMBL" id="LYQW01000017">
    <property type="protein sequence ID" value="OXC22986.1"/>
    <property type="molecule type" value="Genomic_DNA"/>
</dbReference>
<reference evidence="2 3" key="1">
    <citation type="submission" date="2016-05" db="EMBL/GenBank/DDBJ databases">
        <authorList>
            <person name="Johnson T.J."/>
            <person name="Youmans B.P."/>
            <person name="Case K.A."/>
        </authorList>
    </citation>
    <scope>NUCLEOTIDE SEQUENCE [LARGE SCALE GENOMIC DNA]</scope>
    <source>
        <strain evidence="2 3">UMNLC6</strain>
    </source>
</reference>
<keyword evidence="1" id="KW-0812">Transmembrane</keyword>
<organism evidence="2 3">
    <name type="scientific">Lactobacillus crispatus</name>
    <dbReference type="NCBI Taxonomy" id="47770"/>
    <lineage>
        <taxon>Bacteria</taxon>
        <taxon>Bacillati</taxon>
        <taxon>Bacillota</taxon>
        <taxon>Bacilli</taxon>
        <taxon>Lactobacillales</taxon>
        <taxon>Lactobacillaceae</taxon>
        <taxon>Lactobacillus</taxon>
    </lineage>
</organism>
<keyword evidence="1" id="KW-0472">Membrane</keyword>
<gene>
    <name evidence="2" type="ORF">AYP82_08310</name>
</gene>
<name>A0A854PK55_9LACO</name>
<evidence type="ECO:0000313" key="3">
    <source>
        <dbReference type="Proteomes" id="UP000198437"/>
    </source>
</evidence>
<accession>A0A854PK55</accession>